<comment type="caution">
    <text evidence="9">The sequence shown here is derived from an EMBL/GenBank/DDBJ whole genome shotgun (WGS) entry which is preliminary data.</text>
</comment>
<evidence type="ECO:0000313" key="9">
    <source>
        <dbReference type="EMBL" id="MFD1608070.1"/>
    </source>
</evidence>
<organism evidence="9 10">
    <name type="scientific">Oceanobacillus luteolus</name>
    <dbReference type="NCBI Taxonomy" id="1274358"/>
    <lineage>
        <taxon>Bacteria</taxon>
        <taxon>Bacillati</taxon>
        <taxon>Bacillota</taxon>
        <taxon>Bacilli</taxon>
        <taxon>Bacillales</taxon>
        <taxon>Bacillaceae</taxon>
        <taxon>Oceanobacillus</taxon>
    </lineage>
</organism>
<keyword evidence="7 8" id="KW-0472">Membrane</keyword>
<evidence type="ECO:0000256" key="5">
    <source>
        <dbReference type="ARBA" id="ARBA00022692"/>
    </source>
</evidence>
<feature type="transmembrane region" description="Helical" evidence="8">
    <location>
        <begin position="46"/>
        <end position="68"/>
    </location>
</feature>
<feature type="transmembrane region" description="Helical" evidence="8">
    <location>
        <begin position="124"/>
        <end position="141"/>
    </location>
</feature>
<evidence type="ECO:0000256" key="1">
    <source>
        <dbReference type="ARBA" id="ARBA00004141"/>
    </source>
</evidence>
<accession>A0ABW4HSD3</accession>
<feature type="transmembrane region" description="Helical" evidence="8">
    <location>
        <begin position="88"/>
        <end position="112"/>
    </location>
</feature>
<feature type="transmembrane region" description="Helical" evidence="8">
    <location>
        <begin position="188"/>
        <end position="210"/>
    </location>
</feature>
<feature type="transmembrane region" description="Helical" evidence="8">
    <location>
        <begin position="146"/>
        <end position="166"/>
    </location>
</feature>
<dbReference type="Gene3D" id="1.20.1740.10">
    <property type="entry name" value="Amino acid/polyamine transporter I"/>
    <property type="match status" value="1"/>
</dbReference>
<evidence type="ECO:0000256" key="3">
    <source>
        <dbReference type="ARBA" id="ARBA00022448"/>
    </source>
</evidence>
<dbReference type="Pfam" id="PF03845">
    <property type="entry name" value="Spore_permease"/>
    <property type="match status" value="1"/>
</dbReference>
<keyword evidence="10" id="KW-1185">Reference proteome</keyword>
<dbReference type="EMBL" id="JBHUDE010000046">
    <property type="protein sequence ID" value="MFD1608070.1"/>
    <property type="molecule type" value="Genomic_DNA"/>
</dbReference>
<feature type="transmembrane region" description="Helical" evidence="8">
    <location>
        <begin position="341"/>
        <end position="359"/>
    </location>
</feature>
<evidence type="ECO:0000256" key="6">
    <source>
        <dbReference type="ARBA" id="ARBA00022989"/>
    </source>
</evidence>
<comment type="similarity">
    <text evidence="2">Belongs to the amino acid-polyamine-organocation (APC) superfamily. Spore germination protein (SGP) (TC 2.A.3.9) family.</text>
</comment>
<dbReference type="InterPro" id="IPR004761">
    <property type="entry name" value="Spore_GerAB"/>
</dbReference>
<evidence type="ECO:0000256" key="2">
    <source>
        <dbReference type="ARBA" id="ARBA00007998"/>
    </source>
</evidence>
<keyword evidence="3" id="KW-0813">Transport</keyword>
<evidence type="ECO:0000256" key="7">
    <source>
        <dbReference type="ARBA" id="ARBA00023136"/>
    </source>
</evidence>
<feature type="transmembrane region" description="Helical" evidence="8">
    <location>
        <begin position="16"/>
        <end position="40"/>
    </location>
</feature>
<evidence type="ECO:0000313" key="10">
    <source>
        <dbReference type="Proteomes" id="UP001597221"/>
    </source>
</evidence>
<keyword evidence="4" id="KW-0309">Germination</keyword>
<dbReference type="RefSeq" id="WP_251512126.1">
    <property type="nucleotide sequence ID" value="NZ_JAMBON010000004.1"/>
</dbReference>
<evidence type="ECO:0000256" key="8">
    <source>
        <dbReference type="SAM" id="Phobius"/>
    </source>
</evidence>
<evidence type="ECO:0000256" key="4">
    <source>
        <dbReference type="ARBA" id="ARBA00022544"/>
    </source>
</evidence>
<feature type="transmembrane region" description="Helical" evidence="8">
    <location>
        <begin position="280"/>
        <end position="299"/>
    </location>
</feature>
<dbReference type="NCBIfam" id="TIGR00912">
    <property type="entry name" value="2A0309"/>
    <property type="match status" value="1"/>
</dbReference>
<dbReference type="Proteomes" id="UP001597221">
    <property type="component" value="Unassembled WGS sequence"/>
</dbReference>
<feature type="transmembrane region" description="Helical" evidence="8">
    <location>
        <begin position="311"/>
        <end position="329"/>
    </location>
</feature>
<sequence length="375" mass="43368">MKVNLDIPKNKQFQSFYLFAILVSVTTGVEMIGTPRIIFLEAGHDAWISVIISYLLIVLLLFIMLYILKQYENADILGIHADLFGNFIAKLVGTLYFFHFSTELFAALLIYIEIIKVFIFPDSNNFILGLMLISLIIYTVLGGLRVVIGVCFIFMICSYWLVFLLIDPLRQMELINFLPIMDRSITDVAINGVLATSYTFTGFEVLFFIYPFIQNKERVKKPLFLGISWVAFVVLLTTIISIGFLNPAQLERRIWVVLTLFKIQTSPIVERLDYVVVAEWMMITIPRAVILMWCIIYILKRIYNIPKKISLYTTLGIVMALIPFIRQYYDIQTIIEISKYFDMGIVYIYPLILLPIVIIKQKIKKKRGGKQHAES</sequence>
<name>A0ABW4HSD3_9BACI</name>
<comment type="subcellular location">
    <subcellularLocation>
        <location evidence="1">Membrane</location>
        <topology evidence="1">Multi-pass membrane protein</topology>
    </subcellularLocation>
</comment>
<keyword evidence="6 8" id="KW-1133">Transmembrane helix</keyword>
<dbReference type="PANTHER" id="PTHR34975">
    <property type="entry name" value="SPORE GERMINATION PROTEIN A2"/>
    <property type="match status" value="1"/>
</dbReference>
<proteinExistence type="inferred from homology"/>
<protein>
    <submittedName>
        <fullName evidence="9">GerAB/ArcD/ProY family transporter</fullName>
    </submittedName>
</protein>
<dbReference type="PANTHER" id="PTHR34975:SF2">
    <property type="entry name" value="SPORE GERMINATION PROTEIN A2"/>
    <property type="match status" value="1"/>
</dbReference>
<feature type="transmembrane region" description="Helical" evidence="8">
    <location>
        <begin position="222"/>
        <end position="245"/>
    </location>
</feature>
<gene>
    <name evidence="9" type="ORF">ACFSBH_10430</name>
</gene>
<reference evidence="10" key="1">
    <citation type="journal article" date="2019" name="Int. J. Syst. Evol. Microbiol.">
        <title>The Global Catalogue of Microorganisms (GCM) 10K type strain sequencing project: providing services to taxonomists for standard genome sequencing and annotation.</title>
        <authorList>
            <consortium name="The Broad Institute Genomics Platform"/>
            <consortium name="The Broad Institute Genome Sequencing Center for Infectious Disease"/>
            <person name="Wu L."/>
            <person name="Ma J."/>
        </authorList>
    </citation>
    <scope>NUCLEOTIDE SEQUENCE [LARGE SCALE GENOMIC DNA]</scope>
    <source>
        <strain evidence="10">CGMCC 1.12376</strain>
    </source>
</reference>
<keyword evidence="5 8" id="KW-0812">Transmembrane</keyword>